<dbReference type="EMBL" id="JAHHGZ010000025">
    <property type="protein sequence ID" value="MBW4669877.1"/>
    <property type="molecule type" value="Genomic_DNA"/>
</dbReference>
<dbReference type="PANTHER" id="PTHR16469:SF27">
    <property type="entry name" value="UBIQUITIN-ASSOCIATED AND SH3 DOMAIN-CONTAINING BA-RELATED"/>
    <property type="match status" value="1"/>
</dbReference>
<protein>
    <submittedName>
        <fullName evidence="1">Histidine phosphatase family protein</fullName>
    </submittedName>
</protein>
<accession>A0A951QRX3</accession>
<sequence length="238" mass="27365">MQTIWIARHGNRQDYVDRNWRRTALKPFDPSLSADGAVQAQKLAGRLVGEKIRHIFASPAFRTLETANYTAEALNLPIKIEAGLSEWSNFIHIWYVRLDCLWGHFRQTSVDSKEENPRNSPGSILQLMPETSAINLLLERFPRIDTSYTSSVVPKRMETWFELRERGQKTIRHLAENYPEDILIISHTSAIRPMVAGLVNNSPPINCPLCSLIKLVETDDKWIVELNGDTKHLTNHYY</sequence>
<dbReference type="SUPFAM" id="SSF53254">
    <property type="entry name" value="Phosphoglycerate mutase-like"/>
    <property type="match status" value="1"/>
</dbReference>
<dbReference type="PANTHER" id="PTHR16469">
    <property type="entry name" value="UBIQUITIN-ASSOCIATED AND SH3 DOMAIN-CONTAINING BA-RELATED"/>
    <property type="match status" value="1"/>
</dbReference>
<dbReference type="Pfam" id="PF00300">
    <property type="entry name" value="His_Phos_1"/>
    <property type="match status" value="2"/>
</dbReference>
<reference evidence="1" key="2">
    <citation type="journal article" date="2022" name="Microbiol. Resour. Announc.">
        <title>Metagenome Sequencing to Explore Phylogenomics of Terrestrial Cyanobacteria.</title>
        <authorList>
            <person name="Ward R.D."/>
            <person name="Stajich J.E."/>
            <person name="Johansen J.R."/>
            <person name="Huntemann M."/>
            <person name="Clum A."/>
            <person name="Foster B."/>
            <person name="Foster B."/>
            <person name="Roux S."/>
            <person name="Palaniappan K."/>
            <person name="Varghese N."/>
            <person name="Mukherjee S."/>
            <person name="Reddy T.B.K."/>
            <person name="Daum C."/>
            <person name="Copeland A."/>
            <person name="Chen I.A."/>
            <person name="Ivanova N.N."/>
            <person name="Kyrpides N.C."/>
            <person name="Shapiro N."/>
            <person name="Eloe-Fadrosh E.A."/>
            <person name="Pietrasiak N."/>
        </authorList>
    </citation>
    <scope>NUCLEOTIDE SEQUENCE</scope>
    <source>
        <strain evidence="1">GSE-NOS-MK-12-04C</strain>
    </source>
</reference>
<evidence type="ECO:0000313" key="2">
    <source>
        <dbReference type="Proteomes" id="UP000729701"/>
    </source>
</evidence>
<dbReference type="Proteomes" id="UP000729701">
    <property type="component" value="Unassembled WGS sequence"/>
</dbReference>
<comment type="caution">
    <text evidence="1">The sequence shown here is derived from an EMBL/GenBank/DDBJ whole genome shotgun (WGS) entry which is preliminary data.</text>
</comment>
<dbReference type="InterPro" id="IPR051710">
    <property type="entry name" value="Phosphatase_SH3-domain"/>
</dbReference>
<proteinExistence type="predicted"/>
<evidence type="ECO:0000313" key="1">
    <source>
        <dbReference type="EMBL" id="MBW4669877.1"/>
    </source>
</evidence>
<dbReference type="PIRSF" id="PIRSF000709">
    <property type="entry name" value="6PFK_2-Ptase"/>
    <property type="match status" value="1"/>
</dbReference>
<reference evidence="1" key="1">
    <citation type="submission" date="2021-05" db="EMBL/GenBank/DDBJ databases">
        <authorList>
            <person name="Pietrasiak N."/>
            <person name="Ward R."/>
            <person name="Stajich J.E."/>
            <person name="Kurbessoian T."/>
        </authorList>
    </citation>
    <scope>NUCLEOTIDE SEQUENCE</scope>
    <source>
        <strain evidence="1">GSE-NOS-MK-12-04C</strain>
    </source>
</reference>
<name>A0A951QRX3_9CYAN</name>
<dbReference type="CDD" id="cd07067">
    <property type="entry name" value="HP_PGM_like"/>
    <property type="match status" value="1"/>
</dbReference>
<organism evidence="1 2">
    <name type="scientific">Cyanomargarita calcarea GSE-NOS-MK-12-04C</name>
    <dbReference type="NCBI Taxonomy" id="2839659"/>
    <lineage>
        <taxon>Bacteria</taxon>
        <taxon>Bacillati</taxon>
        <taxon>Cyanobacteriota</taxon>
        <taxon>Cyanophyceae</taxon>
        <taxon>Nostocales</taxon>
        <taxon>Cyanomargaritaceae</taxon>
        <taxon>Cyanomargarita</taxon>
    </lineage>
</organism>
<dbReference type="AlphaFoldDB" id="A0A951QRX3"/>
<dbReference type="InterPro" id="IPR013078">
    <property type="entry name" value="His_Pase_superF_clade-1"/>
</dbReference>
<gene>
    <name evidence="1" type="ORF">KME60_21300</name>
</gene>
<dbReference type="Gene3D" id="3.40.50.1240">
    <property type="entry name" value="Phosphoglycerate mutase-like"/>
    <property type="match status" value="1"/>
</dbReference>
<dbReference type="InterPro" id="IPR029033">
    <property type="entry name" value="His_PPase_superfam"/>
</dbReference>